<dbReference type="FunFam" id="1.10.287.130:FF:000001">
    <property type="entry name" value="Two-component sensor histidine kinase"/>
    <property type="match status" value="1"/>
</dbReference>
<dbReference type="GO" id="GO:0005524">
    <property type="term" value="F:ATP binding"/>
    <property type="evidence" value="ECO:0007669"/>
    <property type="project" value="UniProtKB-KW"/>
</dbReference>
<keyword evidence="11 15" id="KW-1133">Transmembrane helix</keyword>
<keyword evidence="12" id="KW-0902">Two-component regulatory system</keyword>
<dbReference type="Gene3D" id="1.10.287.130">
    <property type="match status" value="1"/>
</dbReference>
<dbReference type="InterPro" id="IPR003660">
    <property type="entry name" value="HAMP_dom"/>
</dbReference>
<keyword evidence="6" id="KW-0808">Transferase</keyword>
<dbReference type="FunFam" id="3.30.565.10:FF:000006">
    <property type="entry name" value="Sensor histidine kinase WalK"/>
    <property type="match status" value="1"/>
</dbReference>
<keyword evidence="14" id="KW-0175">Coiled coil</keyword>
<evidence type="ECO:0000256" key="9">
    <source>
        <dbReference type="ARBA" id="ARBA00022777"/>
    </source>
</evidence>
<dbReference type="RefSeq" id="WP_046131577.1">
    <property type="nucleotide sequence ID" value="NZ_CP035232.1"/>
</dbReference>
<dbReference type="Pfam" id="PF00672">
    <property type="entry name" value="HAMP"/>
    <property type="match status" value="1"/>
</dbReference>
<evidence type="ECO:0000256" key="14">
    <source>
        <dbReference type="SAM" id="Coils"/>
    </source>
</evidence>
<dbReference type="SMART" id="SM00387">
    <property type="entry name" value="HATPase_c"/>
    <property type="match status" value="1"/>
</dbReference>
<dbReference type="KEGG" id="bgy:BGLY_3070"/>
<evidence type="ECO:0000256" key="6">
    <source>
        <dbReference type="ARBA" id="ARBA00022679"/>
    </source>
</evidence>
<evidence type="ECO:0000256" key="7">
    <source>
        <dbReference type="ARBA" id="ARBA00022692"/>
    </source>
</evidence>
<sequence>MNMNSITFKLSGTIIILLLTVLFPLVFTIDQLFTAFYKNQKQEEMNHFAAKYSASISNVEDTNAYHMFEMSSELMNADLFVFNMKGKIIKSTGLLGFNEGTQVADYIFNPISKEQTVGIEYSKKSGDPKFLLTGKPIVIGNEVKGGLVVVSNMDEVNTSIAKVRIWLLVSVIGSLFIAIGFTFFISKKLSAPLLKMERATREIAKGTLKTRLVVPTKDEVGSLAAAIMDLERELEDYRTNRREFFANISHELRTPISYIKGYSKVLKDELYGSEEEKIQYLMIIYDESTRLAELINDLFELAKMEEGKLDLSFEWVDISEVLKSSVKKVDLKAKEKGIHIHFNTRNDPPFLYSDGKRLEQIFINLIENAIRYSNQATKIEVYTALQKRDIQVFIKDFGIGIPEEDLPYVFERFYRVEKSRSRSTGGTGLGLAIVKNLVKLLGGRIEIKSAENIGTTFKLSFPTGKKVSEK</sequence>
<comment type="subcellular location">
    <subcellularLocation>
        <location evidence="2">Cell membrane</location>
        <topology evidence="2">Multi-pass membrane protein</topology>
    </subcellularLocation>
</comment>
<dbReference type="GeneID" id="82854073"/>
<evidence type="ECO:0000313" key="18">
    <source>
        <dbReference type="EMBL" id="QAT66163.1"/>
    </source>
</evidence>
<dbReference type="Gene3D" id="3.30.565.10">
    <property type="entry name" value="Histidine kinase-like ATPase, C-terminal domain"/>
    <property type="match status" value="1"/>
</dbReference>
<evidence type="ECO:0000256" key="4">
    <source>
        <dbReference type="ARBA" id="ARBA00022475"/>
    </source>
</evidence>
<dbReference type="SMART" id="SM00304">
    <property type="entry name" value="HAMP"/>
    <property type="match status" value="1"/>
</dbReference>
<name>A0AAJ4D369_9BACI</name>
<evidence type="ECO:0000259" key="17">
    <source>
        <dbReference type="PROSITE" id="PS50885"/>
    </source>
</evidence>
<dbReference type="Gene3D" id="6.10.340.10">
    <property type="match status" value="1"/>
</dbReference>
<dbReference type="SUPFAM" id="SSF47384">
    <property type="entry name" value="Homodimeric domain of signal transducing histidine kinase"/>
    <property type="match status" value="1"/>
</dbReference>
<dbReference type="Pfam" id="PF02518">
    <property type="entry name" value="HATPase_c"/>
    <property type="match status" value="1"/>
</dbReference>
<dbReference type="SMART" id="SM00388">
    <property type="entry name" value="HisKA"/>
    <property type="match status" value="1"/>
</dbReference>
<protein>
    <recommendedName>
        <fullName evidence="3">histidine kinase</fullName>
        <ecNumber evidence="3">2.7.13.3</ecNumber>
    </recommendedName>
</protein>
<organism evidence="18 19">
    <name type="scientific">Bacillus glycinifermentans</name>
    <dbReference type="NCBI Taxonomy" id="1664069"/>
    <lineage>
        <taxon>Bacteria</taxon>
        <taxon>Bacillati</taxon>
        <taxon>Bacillota</taxon>
        <taxon>Bacilli</taxon>
        <taxon>Bacillales</taxon>
        <taxon>Bacillaceae</taxon>
        <taxon>Bacillus</taxon>
    </lineage>
</organism>
<dbReference type="Pfam" id="PF00512">
    <property type="entry name" value="HisKA"/>
    <property type="match status" value="1"/>
</dbReference>
<evidence type="ECO:0000313" key="19">
    <source>
        <dbReference type="Proteomes" id="UP000288675"/>
    </source>
</evidence>
<keyword evidence="9 18" id="KW-0418">Kinase</keyword>
<evidence type="ECO:0000256" key="13">
    <source>
        <dbReference type="ARBA" id="ARBA00023136"/>
    </source>
</evidence>
<proteinExistence type="predicted"/>
<dbReference type="SUPFAM" id="SSF158472">
    <property type="entry name" value="HAMP domain-like"/>
    <property type="match status" value="1"/>
</dbReference>
<dbReference type="PRINTS" id="PR00344">
    <property type="entry name" value="BCTRLSENSOR"/>
</dbReference>
<dbReference type="InterPro" id="IPR003661">
    <property type="entry name" value="HisK_dim/P_dom"/>
</dbReference>
<feature type="coiled-coil region" evidence="14">
    <location>
        <begin position="220"/>
        <end position="247"/>
    </location>
</feature>
<dbReference type="CDD" id="cd00075">
    <property type="entry name" value="HATPase"/>
    <property type="match status" value="1"/>
</dbReference>
<dbReference type="InterPro" id="IPR036097">
    <property type="entry name" value="HisK_dim/P_sf"/>
</dbReference>
<dbReference type="InterPro" id="IPR050398">
    <property type="entry name" value="HssS/ArlS-like"/>
</dbReference>
<keyword evidence="4" id="KW-1003">Cell membrane</keyword>
<keyword evidence="13 15" id="KW-0472">Membrane</keyword>
<keyword evidence="7 15" id="KW-0812">Transmembrane</keyword>
<dbReference type="EMBL" id="CP035232">
    <property type="protein sequence ID" value="QAT66163.1"/>
    <property type="molecule type" value="Genomic_DNA"/>
</dbReference>
<evidence type="ECO:0000256" key="1">
    <source>
        <dbReference type="ARBA" id="ARBA00000085"/>
    </source>
</evidence>
<dbReference type="SUPFAM" id="SSF55874">
    <property type="entry name" value="ATPase domain of HSP90 chaperone/DNA topoisomerase II/histidine kinase"/>
    <property type="match status" value="1"/>
</dbReference>
<dbReference type="PROSITE" id="PS50885">
    <property type="entry name" value="HAMP"/>
    <property type="match status" value="1"/>
</dbReference>
<accession>A0AAJ4D369</accession>
<gene>
    <name evidence="18" type="ORF">EQZ20_15465</name>
</gene>
<keyword evidence="5" id="KW-0597">Phosphoprotein</keyword>
<evidence type="ECO:0000259" key="16">
    <source>
        <dbReference type="PROSITE" id="PS50109"/>
    </source>
</evidence>
<comment type="catalytic activity">
    <reaction evidence="1">
        <text>ATP + protein L-histidine = ADP + protein N-phospho-L-histidine.</text>
        <dbReference type="EC" id="2.7.13.3"/>
    </reaction>
</comment>
<dbReference type="EC" id="2.7.13.3" evidence="3"/>
<dbReference type="InterPro" id="IPR005467">
    <property type="entry name" value="His_kinase_dom"/>
</dbReference>
<dbReference type="InterPro" id="IPR004358">
    <property type="entry name" value="Sig_transdc_His_kin-like_C"/>
</dbReference>
<reference evidence="18 19" key="1">
    <citation type="submission" date="2019-01" db="EMBL/GenBank/DDBJ databases">
        <title>Genome sequence of Bacillus glycinifermentans SRCM103574.</title>
        <authorList>
            <person name="Kong H.-J."/>
            <person name="Jeong S.-Y."/>
            <person name="Jeong D.-Y."/>
        </authorList>
    </citation>
    <scope>NUCLEOTIDE SEQUENCE [LARGE SCALE GENOMIC DNA]</scope>
    <source>
        <strain evidence="18 19">SRCM103574</strain>
    </source>
</reference>
<dbReference type="CDD" id="cd00082">
    <property type="entry name" value="HisKA"/>
    <property type="match status" value="1"/>
</dbReference>
<dbReference type="Proteomes" id="UP000288675">
    <property type="component" value="Chromosome"/>
</dbReference>
<evidence type="ECO:0000256" key="2">
    <source>
        <dbReference type="ARBA" id="ARBA00004651"/>
    </source>
</evidence>
<dbReference type="GO" id="GO:0005886">
    <property type="term" value="C:plasma membrane"/>
    <property type="evidence" value="ECO:0007669"/>
    <property type="project" value="UniProtKB-SubCell"/>
</dbReference>
<dbReference type="InterPro" id="IPR036890">
    <property type="entry name" value="HATPase_C_sf"/>
</dbReference>
<evidence type="ECO:0000256" key="3">
    <source>
        <dbReference type="ARBA" id="ARBA00012438"/>
    </source>
</evidence>
<evidence type="ECO:0000256" key="15">
    <source>
        <dbReference type="SAM" id="Phobius"/>
    </source>
</evidence>
<evidence type="ECO:0000256" key="12">
    <source>
        <dbReference type="ARBA" id="ARBA00023012"/>
    </source>
</evidence>
<evidence type="ECO:0000256" key="5">
    <source>
        <dbReference type="ARBA" id="ARBA00022553"/>
    </source>
</evidence>
<evidence type="ECO:0000256" key="8">
    <source>
        <dbReference type="ARBA" id="ARBA00022741"/>
    </source>
</evidence>
<dbReference type="PANTHER" id="PTHR45528">
    <property type="entry name" value="SENSOR HISTIDINE KINASE CPXA"/>
    <property type="match status" value="1"/>
</dbReference>
<dbReference type="PROSITE" id="PS50109">
    <property type="entry name" value="HIS_KIN"/>
    <property type="match status" value="1"/>
</dbReference>
<keyword evidence="10" id="KW-0067">ATP-binding</keyword>
<dbReference type="InterPro" id="IPR003594">
    <property type="entry name" value="HATPase_dom"/>
</dbReference>
<feature type="domain" description="HAMP" evidence="17">
    <location>
        <begin position="187"/>
        <end position="239"/>
    </location>
</feature>
<keyword evidence="8" id="KW-0547">Nucleotide-binding</keyword>
<dbReference type="GO" id="GO:0000155">
    <property type="term" value="F:phosphorelay sensor kinase activity"/>
    <property type="evidence" value="ECO:0007669"/>
    <property type="project" value="InterPro"/>
</dbReference>
<dbReference type="AlphaFoldDB" id="A0AAJ4D369"/>
<evidence type="ECO:0000256" key="10">
    <source>
        <dbReference type="ARBA" id="ARBA00022840"/>
    </source>
</evidence>
<evidence type="ECO:0000256" key="11">
    <source>
        <dbReference type="ARBA" id="ARBA00022989"/>
    </source>
</evidence>
<feature type="transmembrane region" description="Helical" evidence="15">
    <location>
        <begin position="165"/>
        <end position="186"/>
    </location>
</feature>
<feature type="domain" description="Histidine kinase" evidence="16">
    <location>
        <begin position="247"/>
        <end position="465"/>
    </location>
</feature>
<dbReference type="CDD" id="cd06225">
    <property type="entry name" value="HAMP"/>
    <property type="match status" value="1"/>
</dbReference>
<dbReference type="PANTHER" id="PTHR45528:SF1">
    <property type="entry name" value="SENSOR HISTIDINE KINASE CPXA"/>
    <property type="match status" value="1"/>
</dbReference>